<dbReference type="InterPro" id="IPR025995">
    <property type="entry name" value="Tudor-knot"/>
</dbReference>
<dbReference type="Proteomes" id="UP000502823">
    <property type="component" value="Unassembled WGS sequence"/>
</dbReference>
<protein>
    <recommendedName>
        <fullName evidence="1">Tudor-knot domain-containing protein</fullName>
    </recommendedName>
</protein>
<dbReference type="EMBL" id="BLKM01000900">
    <property type="protein sequence ID" value="GFG39456.1"/>
    <property type="molecule type" value="Genomic_DNA"/>
</dbReference>
<sequence>MSSTDTPSNVSVAFNDQVKPVKSTHPDERIAVNEDAGPYGRPLDVGKRYVVRRLDGSLHPAIIIQSRSNNAEGYFDYYVHYEGYDRRLDEWVQRERWVFIWHCSLYYLLNDEREEKYEMHYKFSSNTVCSVCRVMMTQLSDQDWKEGKGCRAVNLLLDQTDRKITRNQKRKHCEIHHLQKASILPKLKSGKHDLAGM</sequence>
<dbReference type="OrthoDB" id="6705619at2759"/>
<reference evidence="3" key="1">
    <citation type="submission" date="2020-01" db="EMBL/GenBank/DDBJ databases">
        <title>Draft genome sequence of the Termite Coptotermes fromosanus.</title>
        <authorList>
            <person name="Itakura S."/>
            <person name="Yosikawa Y."/>
            <person name="Umezawa K."/>
        </authorList>
    </citation>
    <scope>NUCLEOTIDE SEQUENCE [LARGE SCALE GENOMIC DNA]</scope>
</reference>
<evidence type="ECO:0000313" key="3">
    <source>
        <dbReference type="Proteomes" id="UP000502823"/>
    </source>
</evidence>
<comment type="caution">
    <text evidence="2">The sequence shown here is derived from an EMBL/GenBank/DDBJ whole genome shotgun (WGS) entry which is preliminary data.</text>
</comment>
<dbReference type="GO" id="GO:0005694">
    <property type="term" value="C:chromosome"/>
    <property type="evidence" value="ECO:0007669"/>
    <property type="project" value="UniProtKB-ARBA"/>
</dbReference>
<dbReference type="AlphaFoldDB" id="A0A6L2Q400"/>
<proteinExistence type="predicted"/>
<name>A0A6L2Q400_COPFO</name>
<feature type="domain" description="Tudor-knot" evidence="1">
    <location>
        <begin position="44"/>
        <end position="96"/>
    </location>
</feature>
<dbReference type="Gene3D" id="2.30.30.140">
    <property type="match status" value="1"/>
</dbReference>
<dbReference type="InParanoid" id="A0A6L2Q400"/>
<dbReference type="SUPFAM" id="SSF54160">
    <property type="entry name" value="Chromo domain-like"/>
    <property type="match status" value="1"/>
</dbReference>
<accession>A0A6L2Q400</accession>
<evidence type="ECO:0000259" key="1">
    <source>
        <dbReference type="Pfam" id="PF11717"/>
    </source>
</evidence>
<gene>
    <name evidence="2" type="ORF">Cfor_08405</name>
</gene>
<evidence type="ECO:0000313" key="2">
    <source>
        <dbReference type="EMBL" id="GFG39456.1"/>
    </source>
</evidence>
<dbReference type="InterPro" id="IPR016197">
    <property type="entry name" value="Chromo-like_dom_sf"/>
</dbReference>
<keyword evidence="3" id="KW-1185">Reference proteome</keyword>
<organism evidence="2 3">
    <name type="scientific">Coptotermes formosanus</name>
    <name type="common">Formosan subterranean termite</name>
    <dbReference type="NCBI Taxonomy" id="36987"/>
    <lineage>
        <taxon>Eukaryota</taxon>
        <taxon>Metazoa</taxon>
        <taxon>Ecdysozoa</taxon>
        <taxon>Arthropoda</taxon>
        <taxon>Hexapoda</taxon>
        <taxon>Insecta</taxon>
        <taxon>Pterygota</taxon>
        <taxon>Neoptera</taxon>
        <taxon>Polyneoptera</taxon>
        <taxon>Dictyoptera</taxon>
        <taxon>Blattodea</taxon>
        <taxon>Blattoidea</taxon>
        <taxon>Termitoidae</taxon>
        <taxon>Rhinotermitidae</taxon>
        <taxon>Coptotermes</taxon>
    </lineage>
</organism>
<dbReference type="Pfam" id="PF11717">
    <property type="entry name" value="Tudor-knot"/>
    <property type="match status" value="1"/>
</dbReference>